<protein>
    <submittedName>
        <fullName evidence="1">Uncharacterized protein</fullName>
    </submittedName>
</protein>
<reference evidence="1" key="1">
    <citation type="submission" date="2023-08" db="EMBL/GenBank/DDBJ databases">
        <authorList>
            <person name="Audoor S."/>
            <person name="Bilcke G."/>
        </authorList>
    </citation>
    <scope>NUCLEOTIDE SEQUENCE</scope>
</reference>
<organism evidence="1 2">
    <name type="scientific">Cylindrotheca closterium</name>
    <dbReference type="NCBI Taxonomy" id="2856"/>
    <lineage>
        <taxon>Eukaryota</taxon>
        <taxon>Sar</taxon>
        <taxon>Stramenopiles</taxon>
        <taxon>Ochrophyta</taxon>
        <taxon>Bacillariophyta</taxon>
        <taxon>Bacillariophyceae</taxon>
        <taxon>Bacillariophycidae</taxon>
        <taxon>Bacillariales</taxon>
        <taxon>Bacillariaceae</taxon>
        <taxon>Cylindrotheca</taxon>
    </lineage>
</organism>
<sequence>MICNLLGCSMERFDTPWKPEKVFKKLEETGFLEQYLLLESIPTEYGDQFKEKILEYLLSCTAFIRKRFKKGTPCGDIVRTLMEGGDGHSSICQHALPYLQSLFQLSMSFQQRSNTSVEEACFCQWCEKEDSSDKLLKCSMQQGMPKSGLEAAEADVF</sequence>
<evidence type="ECO:0000313" key="1">
    <source>
        <dbReference type="EMBL" id="CAJ1936722.1"/>
    </source>
</evidence>
<evidence type="ECO:0000313" key="2">
    <source>
        <dbReference type="Proteomes" id="UP001295423"/>
    </source>
</evidence>
<dbReference type="Proteomes" id="UP001295423">
    <property type="component" value="Unassembled WGS sequence"/>
</dbReference>
<comment type="caution">
    <text evidence="1">The sequence shown here is derived from an EMBL/GenBank/DDBJ whole genome shotgun (WGS) entry which is preliminary data.</text>
</comment>
<name>A0AAD2FFF7_9STRA</name>
<dbReference type="EMBL" id="CAKOGP040000557">
    <property type="protein sequence ID" value="CAJ1936722.1"/>
    <property type="molecule type" value="Genomic_DNA"/>
</dbReference>
<gene>
    <name evidence="1" type="ORF">CYCCA115_LOCUS5334</name>
</gene>
<dbReference type="AlphaFoldDB" id="A0AAD2FFF7"/>
<keyword evidence="2" id="KW-1185">Reference proteome</keyword>
<accession>A0AAD2FFF7</accession>
<proteinExistence type="predicted"/>